<feature type="domain" description="RNA 3'-terminal phosphate cyclase" evidence="7">
    <location>
        <begin position="8"/>
        <end position="319"/>
    </location>
</feature>
<dbReference type="InterPro" id="IPR023797">
    <property type="entry name" value="RNA3'_phos_cyclase_dom"/>
</dbReference>
<dbReference type="PANTHER" id="PTHR11096">
    <property type="entry name" value="RNA 3' TERMINAL PHOSPHATE CYCLASE"/>
    <property type="match status" value="1"/>
</dbReference>
<organism evidence="9 11">
    <name type="scientific">Candidatus Altarchaeum hamiconexum</name>
    <dbReference type="NCBI Taxonomy" id="1803513"/>
    <lineage>
        <taxon>Archaea</taxon>
        <taxon>Candidatus Altarchaeota</taxon>
        <taxon>Candidatus Altiarchaeia</taxon>
        <taxon>Candidatus Altarchaeales</taxon>
        <taxon>Candidatus Altarchaeaceae</taxon>
        <taxon>Candidatus Altarchaeum</taxon>
    </lineage>
</organism>
<dbReference type="GO" id="GO:0005737">
    <property type="term" value="C:cytoplasm"/>
    <property type="evidence" value="ECO:0007669"/>
    <property type="project" value="UniProtKB-SubCell"/>
</dbReference>
<dbReference type="Proteomes" id="UP000768163">
    <property type="component" value="Unassembled WGS sequence"/>
</dbReference>
<keyword evidence="3 5" id="KW-0436">Ligase</keyword>
<feature type="binding site" evidence="5">
    <location>
        <position position="100"/>
    </location>
    <ligand>
        <name>ATP</name>
        <dbReference type="ChEBI" id="CHEBI:30616"/>
    </ligand>
</feature>
<evidence type="ECO:0000313" key="10">
    <source>
        <dbReference type="EMBL" id="NCS90832.1"/>
    </source>
</evidence>
<gene>
    <name evidence="5" type="primary">rtcA</name>
    <name evidence="10" type="ORF">GW779_00185</name>
    <name evidence="9" type="ORF">GW910_02435</name>
</gene>
<dbReference type="Pfam" id="PF05189">
    <property type="entry name" value="RTC_insert"/>
    <property type="match status" value="1"/>
</dbReference>
<keyword evidence="5" id="KW-0963">Cytoplasm</keyword>
<protein>
    <recommendedName>
        <fullName evidence="2 5">RNA 3'-terminal phosphate cyclase</fullName>
        <shortName evidence="5">RNA cyclase</shortName>
        <shortName evidence="5">RNA-3'-phosphate cyclase</shortName>
        <ecNumber evidence="5 6">6.5.1.4</ecNumber>
    </recommendedName>
</protein>
<dbReference type="InterPro" id="IPR013792">
    <property type="entry name" value="RNA3'P_cycl/enolpyr_Trfase_a/b"/>
</dbReference>
<dbReference type="PANTHER" id="PTHR11096:SF0">
    <property type="entry name" value="RNA 3'-TERMINAL PHOSPHATE CYCLASE"/>
    <property type="match status" value="1"/>
</dbReference>
<reference evidence="9" key="1">
    <citation type="submission" date="2019-11" db="EMBL/GenBank/DDBJ databases">
        <title>Lipid analysis of CO2-rich subsurface aquifers suggests an autotrophy-based deep biosphere with lysolipids enriched in CPR bacteria.</title>
        <authorList>
            <person name="Probst A.J."/>
            <person name="Elling F.J."/>
            <person name="Castelle C.J."/>
            <person name="Zhu Q."/>
            <person name="Elvert M."/>
            <person name="Birarda G."/>
            <person name="Holman H.-Y."/>
            <person name="Lane K.R."/>
            <person name="Ladd B."/>
            <person name="Ryan M.C."/>
            <person name="Woyke T."/>
            <person name="Hinrichs K.-U."/>
            <person name="Banfield J.F."/>
        </authorList>
    </citation>
    <scope>NUCLEOTIDE SEQUENCE</scope>
    <source>
        <strain evidence="9">CG_2015-01_33_1645</strain>
        <strain evidence="10">CG_2015-04_33_537</strain>
    </source>
</reference>
<feature type="domain" description="RNA 3'-terminal phosphate cyclase insert" evidence="8">
    <location>
        <begin position="178"/>
        <end position="277"/>
    </location>
</feature>
<dbReference type="GO" id="GO:0005524">
    <property type="term" value="F:ATP binding"/>
    <property type="evidence" value="ECO:0007669"/>
    <property type="project" value="UniProtKB-KW"/>
</dbReference>
<dbReference type="InterPro" id="IPR000228">
    <property type="entry name" value="RNA3'_term_phos_cyc"/>
</dbReference>
<accession>A0A8J8CEG4</accession>
<dbReference type="Gene3D" id="3.30.360.20">
    <property type="entry name" value="RNA 3'-terminal phosphate cyclase, insert domain"/>
    <property type="match status" value="1"/>
</dbReference>
<comment type="function">
    <text evidence="5">Catalyzes the conversion of 3'-phosphate to a 2',3'-cyclic phosphodiester at the end of RNA. The mechanism of action of the enzyme occurs in 3 steps: (A) adenylation of the enzyme by ATP; (B) transfer of adenylate to an RNA-N3'P to produce RNA-N3'PP5'A; (C) and attack of the adjacent 2'-hydroxyl on the 3'-phosphorus in the diester linkage to produce the cyclic end product. The biological role of this enzyme is unknown but it is likely to function in some aspects of cellular RNA processing.</text>
</comment>
<evidence type="ECO:0000256" key="4">
    <source>
        <dbReference type="ARBA" id="ARBA00022741"/>
    </source>
</evidence>
<evidence type="ECO:0000313" key="9">
    <source>
        <dbReference type="EMBL" id="NCN64920.1"/>
    </source>
</evidence>
<dbReference type="PROSITE" id="PS01287">
    <property type="entry name" value="RTC"/>
    <property type="match status" value="1"/>
</dbReference>
<proteinExistence type="inferred from homology"/>
<comment type="caution">
    <text evidence="9">The sequence shown here is derived from an EMBL/GenBank/DDBJ whole genome shotgun (WGS) entry which is preliminary data.</text>
</comment>
<dbReference type="Proteomes" id="UP000738826">
    <property type="component" value="Unassembled WGS sequence"/>
</dbReference>
<dbReference type="InterPro" id="IPR020719">
    <property type="entry name" value="RNA3'_term_phos_cycl-like_CS"/>
</dbReference>
<dbReference type="SUPFAM" id="SSF52913">
    <property type="entry name" value="RNA 3'-terminal phosphate cyclase, RPTC, insert domain"/>
    <property type="match status" value="1"/>
</dbReference>
<dbReference type="PIRSF" id="PIRSF005378">
    <property type="entry name" value="RNA3'_term_phos_cycl_euk"/>
    <property type="match status" value="1"/>
</dbReference>
<dbReference type="NCBIfam" id="TIGR03399">
    <property type="entry name" value="RNA_3prim_cycl"/>
    <property type="match status" value="1"/>
</dbReference>
<dbReference type="Pfam" id="PF01137">
    <property type="entry name" value="RTC"/>
    <property type="match status" value="1"/>
</dbReference>
<keyword evidence="5" id="KW-0067">ATP-binding</keyword>
<evidence type="ECO:0000313" key="11">
    <source>
        <dbReference type="Proteomes" id="UP000768163"/>
    </source>
</evidence>
<evidence type="ECO:0000259" key="8">
    <source>
        <dbReference type="Pfam" id="PF05189"/>
    </source>
</evidence>
<dbReference type="AlphaFoldDB" id="A0A8J8CEG4"/>
<evidence type="ECO:0000259" key="7">
    <source>
        <dbReference type="Pfam" id="PF01137"/>
    </source>
</evidence>
<dbReference type="GO" id="GO:0006396">
    <property type="term" value="P:RNA processing"/>
    <property type="evidence" value="ECO:0007669"/>
    <property type="project" value="UniProtKB-UniRule"/>
</dbReference>
<comment type="subcellular location">
    <subcellularLocation>
        <location evidence="5">Cytoplasm</location>
    </subcellularLocation>
</comment>
<evidence type="ECO:0000256" key="3">
    <source>
        <dbReference type="ARBA" id="ARBA00022598"/>
    </source>
</evidence>
<comment type="catalytic activity">
    <reaction evidence="5">
        <text>a 3'-end 3'-phospho-ribonucleotide-RNA + ATP = a 3'-end 2',3'-cyclophospho-ribonucleotide-RNA + AMP + diphosphate</text>
        <dbReference type="Rhea" id="RHEA:23976"/>
        <dbReference type="Rhea" id="RHEA-COMP:10463"/>
        <dbReference type="Rhea" id="RHEA-COMP:10464"/>
        <dbReference type="ChEBI" id="CHEBI:30616"/>
        <dbReference type="ChEBI" id="CHEBI:33019"/>
        <dbReference type="ChEBI" id="CHEBI:83062"/>
        <dbReference type="ChEBI" id="CHEBI:83064"/>
        <dbReference type="ChEBI" id="CHEBI:456215"/>
        <dbReference type="EC" id="6.5.1.4"/>
    </reaction>
</comment>
<feature type="active site" description="Tele-AMP-histidine intermediate" evidence="5">
    <location>
        <position position="308"/>
    </location>
</feature>
<dbReference type="InterPro" id="IPR013791">
    <property type="entry name" value="RNA3'-term_phos_cycl_insert"/>
</dbReference>
<dbReference type="EMBL" id="JAACQH010000003">
    <property type="protein sequence ID" value="NCS90832.1"/>
    <property type="molecule type" value="Genomic_DNA"/>
</dbReference>
<dbReference type="InterPro" id="IPR036553">
    <property type="entry name" value="RPTC_insert"/>
</dbReference>
<comment type="similarity">
    <text evidence="1 5">Belongs to the RNA 3'-terminal cyclase family. Type 1 subfamily.</text>
</comment>
<dbReference type="InterPro" id="IPR017770">
    <property type="entry name" value="RNA3'_term_phos_cyc_type_1"/>
</dbReference>
<feature type="binding site" evidence="5">
    <location>
        <begin position="285"/>
        <end position="289"/>
    </location>
    <ligand>
        <name>ATP</name>
        <dbReference type="ChEBI" id="CHEBI:30616"/>
    </ligand>
</feature>
<dbReference type="GO" id="GO:0003963">
    <property type="term" value="F:RNA-3'-phosphate cyclase activity"/>
    <property type="evidence" value="ECO:0007669"/>
    <property type="project" value="UniProtKB-UniRule"/>
</dbReference>
<keyword evidence="4 5" id="KW-0547">Nucleotide-binding</keyword>
<evidence type="ECO:0000256" key="5">
    <source>
        <dbReference type="HAMAP-Rule" id="MF_00200"/>
    </source>
</evidence>
<dbReference type="EMBL" id="JAACVF010000058">
    <property type="protein sequence ID" value="NCN64920.1"/>
    <property type="molecule type" value="Genomic_DNA"/>
</dbReference>
<dbReference type="SUPFAM" id="SSF55205">
    <property type="entry name" value="EPT/RTPC-like"/>
    <property type="match status" value="1"/>
</dbReference>
<dbReference type="EC" id="6.5.1.4" evidence="5 6"/>
<name>A0A8J8CEG4_9ARCH</name>
<evidence type="ECO:0000256" key="2">
    <source>
        <dbReference type="ARBA" id="ARBA00021428"/>
    </source>
</evidence>
<dbReference type="Gene3D" id="3.65.10.20">
    <property type="entry name" value="RNA 3'-terminal phosphate cyclase domain"/>
    <property type="match status" value="1"/>
</dbReference>
<evidence type="ECO:0000256" key="1">
    <source>
        <dbReference type="ARBA" id="ARBA00009206"/>
    </source>
</evidence>
<sequence length="333" mass="36268">MLVIDGSYGEGGGQILRTGAALSTITKIPVRIINIRKKRQNQGLRAQHISAIKAVGKVCDADIKGMEIGSTEIEFYPGEISDRKWAIDIGTAGSIPLVLQALLISTIHNDVEVEITGGTDVRFAPSVDYVKFVTLPILKTIGLNAEIEILKRGYYPKGGGKIRIVIKKVDKFNSINFTEKGKFSEIYGISHASAVLKGRNVVERQKNAAEKFLRGENLCDNIEISEAYADTFSTGSGITLFAKTEKSVIGACSLGEVNKKAEDVGIECAKDIINEIKSNTGVDSHTSDQIIPYIALAKGKAKIEKTMHAMTNIYVVNLFGFNVKEKDRVVECE</sequence>
<evidence type="ECO:0000256" key="6">
    <source>
        <dbReference type="NCBIfam" id="TIGR03399"/>
    </source>
</evidence>
<dbReference type="InterPro" id="IPR037136">
    <property type="entry name" value="RNA3'_phos_cyclase_dom_sf"/>
</dbReference>
<dbReference type="HAMAP" id="MF_00200">
    <property type="entry name" value="RTC"/>
    <property type="match status" value="1"/>
</dbReference>